<feature type="domain" description="PiggyBac transposable element-derived protein" evidence="2">
    <location>
        <begin position="2"/>
        <end position="71"/>
    </location>
</feature>
<feature type="domain" description="PiggyBac transposable element-derived protein 4 C-terminal zinc-finger" evidence="1">
    <location>
        <begin position="144"/>
        <end position="182"/>
    </location>
</feature>
<evidence type="ECO:0000259" key="1">
    <source>
        <dbReference type="Pfam" id="PF13842"/>
    </source>
</evidence>
<proteinExistence type="predicted"/>
<name>A0A8S3Y6Z9_PARAO</name>
<accession>A0A8S3Y6Z9</accession>
<sequence>MEGYLDKGHVIYADNFYNIPDLTRRLSQRKTYICSTLRKIRKNLPLDVANAKLKFGEMAAKVCNDITVSAVSSGASCAAPVQPQDAQDKLQLIPSSSLQGPSEPPRSPANIASRLSTNEGALVPLQNFHYLEKLPPTAKKAVPAKPCRICTKNKKQKESSFVCAICPEKPALCVNNCFKIFYTDPRIA</sequence>
<evidence type="ECO:0000313" key="3">
    <source>
        <dbReference type="EMBL" id="CAG5055719.1"/>
    </source>
</evidence>
<comment type="caution">
    <text evidence="3">The sequence shown here is derived from an EMBL/GenBank/DDBJ whole genome shotgun (WGS) entry which is preliminary data.</text>
</comment>
<dbReference type="PANTHER" id="PTHR46599:SF3">
    <property type="entry name" value="PIGGYBAC TRANSPOSABLE ELEMENT-DERIVED PROTEIN 4"/>
    <property type="match status" value="1"/>
</dbReference>
<dbReference type="EMBL" id="CAJQZP010001584">
    <property type="protein sequence ID" value="CAG5055719.1"/>
    <property type="molecule type" value="Genomic_DNA"/>
</dbReference>
<dbReference type="AlphaFoldDB" id="A0A8S3Y6Z9"/>
<dbReference type="Proteomes" id="UP000691718">
    <property type="component" value="Unassembled WGS sequence"/>
</dbReference>
<organism evidence="3 4">
    <name type="scientific">Parnassius apollo</name>
    <name type="common">Apollo butterfly</name>
    <name type="synonym">Papilio apollo</name>
    <dbReference type="NCBI Taxonomy" id="110799"/>
    <lineage>
        <taxon>Eukaryota</taxon>
        <taxon>Metazoa</taxon>
        <taxon>Ecdysozoa</taxon>
        <taxon>Arthropoda</taxon>
        <taxon>Hexapoda</taxon>
        <taxon>Insecta</taxon>
        <taxon>Pterygota</taxon>
        <taxon>Neoptera</taxon>
        <taxon>Endopterygota</taxon>
        <taxon>Lepidoptera</taxon>
        <taxon>Glossata</taxon>
        <taxon>Ditrysia</taxon>
        <taxon>Papilionoidea</taxon>
        <taxon>Papilionidae</taxon>
        <taxon>Parnassiinae</taxon>
        <taxon>Parnassini</taxon>
        <taxon>Parnassius</taxon>
        <taxon>Parnassius</taxon>
    </lineage>
</organism>
<dbReference type="InterPro" id="IPR032718">
    <property type="entry name" value="PGBD4_Znf_C"/>
</dbReference>
<evidence type="ECO:0000259" key="2">
    <source>
        <dbReference type="Pfam" id="PF13843"/>
    </source>
</evidence>
<reference evidence="3" key="1">
    <citation type="submission" date="2021-04" db="EMBL/GenBank/DDBJ databases">
        <authorList>
            <person name="Tunstrom K."/>
        </authorList>
    </citation>
    <scope>NUCLEOTIDE SEQUENCE</scope>
</reference>
<dbReference type="InterPro" id="IPR029526">
    <property type="entry name" value="PGBD"/>
</dbReference>
<gene>
    <name evidence="3" type="ORF">PAPOLLO_LOCUS26430</name>
</gene>
<protein>
    <submittedName>
        <fullName evidence="3">(apollo) hypothetical protein</fullName>
    </submittedName>
</protein>
<dbReference type="OrthoDB" id="118105at2759"/>
<evidence type="ECO:0000313" key="4">
    <source>
        <dbReference type="Proteomes" id="UP000691718"/>
    </source>
</evidence>
<dbReference type="PANTHER" id="PTHR46599">
    <property type="entry name" value="PIGGYBAC TRANSPOSABLE ELEMENT-DERIVED PROTEIN 4"/>
    <property type="match status" value="1"/>
</dbReference>
<keyword evidence="4" id="KW-1185">Reference proteome</keyword>
<dbReference type="Pfam" id="PF13843">
    <property type="entry name" value="DDE_Tnp_1_7"/>
    <property type="match status" value="1"/>
</dbReference>
<dbReference type="Pfam" id="PF13842">
    <property type="entry name" value="zf-Tnp_2"/>
    <property type="match status" value="1"/>
</dbReference>